<dbReference type="AlphaFoldDB" id="A0A8C8TBX5"/>
<reference evidence="2" key="3">
    <citation type="submission" date="2025-09" db="UniProtKB">
        <authorList>
            <consortium name="Ensembl"/>
        </authorList>
    </citation>
    <scope>IDENTIFICATION</scope>
</reference>
<feature type="signal peptide" evidence="1">
    <location>
        <begin position="1"/>
        <end position="23"/>
    </location>
</feature>
<dbReference type="GeneTree" id="ENSGT00940000162961"/>
<dbReference type="OrthoDB" id="9699870at2759"/>
<evidence type="ECO:0000313" key="2">
    <source>
        <dbReference type="Ensembl" id="ENSPEMP00000005709.2"/>
    </source>
</evidence>
<dbReference type="Proteomes" id="UP000694547">
    <property type="component" value="Chromosome 4"/>
</dbReference>
<organism evidence="2 3">
    <name type="scientific">Peromyscus maniculatus bairdii</name>
    <name type="common">Prairie deer mouse</name>
    <dbReference type="NCBI Taxonomy" id="230844"/>
    <lineage>
        <taxon>Eukaryota</taxon>
        <taxon>Metazoa</taxon>
        <taxon>Chordata</taxon>
        <taxon>Craniata</taxon>
        <taxon>Vertebrata</taxon>
        <taxon>Euteleostomi</taxon>
        <taxon>Mammalia</taxon>
        <taxon>Eutheria</taxon>
        <taxon>Euarchontoglires</taxon>
        <taxon>Glires</taxon>
        <taxon>Rodentia</taxon>
        <taxon>Myomorpha</taxon>
        <taxon>Muroidea</taxon>
        <taxon>Cricetidae</taxon>
        <taxon>Neotominae</taxon>
        <taxon>Peromyscus</taxon>
    </lineage>
</organism>
<protein>
    <submittedName>
        <fullName evidence="2">WAP four-disulfide core domain 9</fullName>
    </submittedName>
</protein>
<evidence type="ECO:0000313" key="3">
    <source>
        <dbReference type="Proteomes" id="UP000694547"/>
    </source>
</evidence>
<evidence type="ECO:0000256" key="1">
    <source>
        <dbReference type="SAM" id="SignalP"/>
    </source>
</evidence>
<name>A0A8C8TBX5_PERMB</name>
<reference evidence="2" key="2">
    <citation type="submission" date="2025-08" db="UniProtKB">
        <authorList>
            <consortium name="Ensembl"/>
        </authorList>
    </citation>
    <scope>IDENTIFICATION</scope>
</reference>
<accession>A0A8C8TBX5</accession>
<dbReference type="CTD" id="259240"/>
<gene>
    <name evidence="2" type="primary">Wfdc9</name>
</gene>
<keyword evidence="3" id="KW-1185">Reference proteome</keyword>
<dbReference type="RefSeq" id="XP_042133128.1">
    <property type="nucleotide sequence ID" value="XM_042277194.1"/>
</dbReference>
<feature type="chain" id="PRO_5034212375" evidence="1">
    <location>
        <begin position="24"/>
        <end position="83"/>
    </location>
</feature>
<proteinExistence type="predicted"/>
<keyword evidence="1" id="KW-0732">Signal</keyword>
<reference evidence="2 3" key="1">
    <citation type="submission" date="2018-10" db="EMBL/GenBank/DDBJ databases">
        <title>Improved assembly of the deer mouse Peromyscus maniculatus genome.</title>
        <authorList>
            <person name="Lassance J.-M."/>
            <person name="Hoekstra H.E."/>
        </authorList>
    </citation>
    <scope>NUCLEOTIDE SEQUENCE [LARGE SCALE GENOMIC DNA]</scope>
</reference>
<sequence length="83" mass="9571">MRLRTLLLTVSIHGIVMFLHVLGKLKDNVNEINQCWVQPPKSFCGSRCTRVLRCLRPNQTCCWTYCGNICLDDGEPFKTLMKL</sequence>
<dbReference type="Ensembl" id="ENSPEMT00000009796.2">
    <property type="protein sequence ID" value="ENSPEMP00000005709.2"/>
    <property type="gene ID" value="ENSPEMG00000008120.2"/>
</dbReference>